<dbReference type="GO" id="GO:0016787">
    <property type="term" value="F:hydrolase activity"/>
    <property type="evidence" value="ECO:0007669"/>
    <property type="project" value="UniProtKB-KW"/>
</dbReference>
<evidence type="ECO:0000256" key="2">
    <source>
        <dbReference type="ARBA" id="ARBA00003215"/>
    </source>
</evidence>
<evidence type="ECO:0000256" key="9">
    <source>
        <dbReference type="ARBA" id="ARBA00048968"/>
    </source>
</evidence>
<proteinExistence type="inferred from homology"/>
<dbReference type="Pfam" id="PF02578">
    <property type="entry name" value="Cu-oxidase_4"/>
    <property type="match status" value="1"/>
</dbReference>
<evidence type="ECO:0000313" key="13">
    <source>
        <dbReference type="Proteomes" id="UP000657006"/>
    </source>
</evidence>
<keyword evidence="13" id="KW-1185">Reference proteome</keyword>
<dbReference type="Proteomes" id="UP000657006">
    <property type="component" value="Unassembled WGS sequence"/>
</dbReference>
<dbReference type="AlphaFoldDB" id="A0A926DWW3"/>
<comment type="caution">
    <text evidence="12">The sequence shown here is derived from an EMBL/GenBank/DDBJ whole genome shotgun (WGS) entry which is preliminary data.</text>
</comment>
<reference evidence="12" key="1">
    <citation type="submission" date="2020-08" db="EMBL/GenBank/DDBJ databases">
        <title>Genome public.</title>
        <authorList>
            <person name="Liu C."/>
            <person name="Sun Q."/>
        </authorList>
    </citation>
    <scope>NUCLEOTIDE SEQUENCE</scope>
    <source>
        <strain evidence="12">NSJ-32</strain>
    </source>
</reference>
<organism evidence="12 13">
    <name type="scientific">Bianquea renquensis</name>
    <dbReference type="NCBI Taxonomy" id="2763661"/>
    <lineage>
        <taxon>Bacteria</taxon>
        <taxon>Bacillati</taxon>
        <taxon>Bacillota</taxon>
        <taxon>Clostridia</taxon>
        <taxon>Eubacteriales</taxon>
        <taxon>Bianqueaceae</taxon>
        <taxon>Bianquea</taxon>
    </lineage>
</organism>
<dbReference type="GO" id="GO:0017061">
    <property type="term" value="F:S-methyl-5-thioadenosine phosphorylase activity"/>
    <property type="evidence" value="ECO:0007669"/>
    <property type="project" value="UniProtKB-EC"/>
</dbReference>
<comment type="catalytic activity">
    <reaction evidence="1">
        <text>inosine + phosphate = alpha-D-ribose 1-phosphate + hypoxanthine</text>
        <dbReference type="Rhea" id="RHEA:27646"/>
        <dbReference type="ChEBI" id="CHEBI:17368"/>
        <dbReference type="ChEBI" id="CHEBI:17596"/>
        <dbReference type="ChEBI" id="CHEBI:43474"/>
        <dbReference type="ChEBI" id="CHEBI:57720"/>
        <dbReference type="EC" id="2.4.2.1"/>
    </reaction>
    <physiologicalReaction direction="left-to-right" evidence="1">
        <dbReference type="Rhea" id="RHEA:27647"/>
    </physiologicalReaction>
</comment>
<evidence type="ECO:0000256" key="3">
    <source>
        <dbReference type="ARBA" id="ARBA00007353"/>
    </source>
</evidence>
<evidence type="ECO:0000256" key="1">
    <source>
        <dbReference type="ARBA" id="ARBA00000553"/>
    </source>
</evidence>
<dbReference type="PANTHER" id="PTHR30616">
    <property type="entry name" value="UNCHARACTERIZED PROTEIN YFIH"/>
    <property type="match status" value="1"/>
</dbReference>
<evidence type="ECO:0000256" key="6">
    <source>
        <dbReference type="ARBA" id="ARBA00022801"/>
    </source>
</evidence>
<evidence type="ECO:0000313" key="12">
    <source>
        <dbReference type="EMBL" id="MBC8544919.1"/>
    </source>
</evidence>
<evidence type="ECO:0000256" key="5">
    <source>
        <dbReference type="ARBA" id="ARBA00022723"/>
    </source>
</evidence>
<dbReference type="EMBL" id="JACRSQ010000036">
    <property type="protein sequence ID" value="MBC8544919.1"/>
    <property type="molecule type" value="Genomic_DNA"/>
</dbReference>
<dbReference type="RefSeq" id="WP_177718057.1">
    <property type="nucleotide sequence ID" value="NZ_JACRSQ010000036.1"/>
</dbReference>
<comment type="similarity">
    <text evidence="3 11">Belongs to the purine nucleoside phosphorylase YfiH/LACC1 family.</text>
</comment>
<keyword evidence="4" id="KW-0808">Transferase</keyword>
<dbReference type="InterPro" id="IPR038371">
    <property type="entry name" value="Cu_polyphenol_OxRdtase_sf"/>
</dbReference>
<evidence type="ECO:0000256" key="4">
    <source>
        <dbReference type="ARBA" id="ARBA00022679"/>
    </source>
</evidence>
<dbReference type="GO" id="GO:0005507">
    <property type="term" value="F:copper ion binding"/>
    <property type="evidence" value="ECO:0007669"/>
    <property type="project" value="TreeGrafter"/>
</dbReference>
<keyword evidence="6" id="KW-0378">Hydrolase</keyword>
<evidence type="ECO:0000256" key="8">
    <source>
        <dbReference type="ARBA" id="ARBA00047989"/>
    </source>
</evidence>
<dbReference type="InterPro" id="IPR011324">
    <property type="entry name" value="Cytotoxic_necrot_fac-like_cat"/>
</dbReference>
<comment type="catalytic activity">
    <reaction evidence="8">
        <text>adenosine + H2O + H(+) = inosine + NH4(+)</text>
        <dbReference type="Rhea" id="RHEA:24408"/>
        <dbReference type="ChEBI" id="CHEBI:15377"/>
        <dbReference type="ChEBI" id="CHEBI:15378"/>
        <dbReference type="ChEBI" id="CHEBI:16335"/>
        <dbReference type="ChEBI" id="CHEBI:17596"/>
        <dbReference type="ChEBI" id="CHEBI:28938"/>
        <dbReference type="EC" id="3.5.4.4"/>
    </reaction>
    <physiologicalReaction direction="left-to-right" evidence="8">
        <dbReference type="Rhea" id="RHEA:24409"/>
    </physiologicalReaction>
</comment>
<comment type="catalytic activity">
    <reaction evidence="10">
        <text>S-methyl-5'-thioadenosine + phosphate = 5-(methylsulfanyl)-alpha-D-ribose 1-phosphate + adenine</text>
        <dbReference type="Rhea" id="RHEA:11852"/>
        <dbReference type="ChEBI" id="CHEBI:16708"/>
        <dbReference type="ChEBI" id="CHEBI:17509"/>
        <dbReference type="ChEBI" id="CHEBI:43474"/>
        <dbReference type="ChEBI" id="CHEBI:58533"/>
        <dbReference type="EC" id="2.4.2.28"/>
    </reaction>
    <physiologicalReaction direction="left-to-right" evidence="10">
        <dbReference type="Rhea" id="RHEA:11853"/>
    </physiologicalReaction>
</comment>
<evidence type="ECO:0000256" key="11">
    <source>
        <dbReference type="RuleBase" id="RU361274"/>
    </source>
</evidence>
<dbReference type="PANTHER" id="PTHR30616:SF2">
    <property type="entry name" value="PURINE NUCLEOSIDE PHOSPHORYLASE LACC1"/>
    <property type="match status" value="1"/>
</dbReference>
<evidence type="ECO:0000256" key="7">
    <source>
        <dbReference type="ARBA" id="ARBA00022833"/>
    </source>
</evidence>
<accession>A0A926DWW3</accession>
<comment type="function">
    <text evidence="2">Purine nucleoside enzyme that catalyzes the phosphorolysis of adenosine and inosine nucleosides, yielding D-ribose 1-phosphate and the respective free bases, adenine and hypoxanthine. Also catalyzes the phosphorolysis of S-methyl-5'-thioadenosine into adenine and S-methyl-5-thio-alpha-D-ribose 1-phosphate. Also has adenosine deaminase activity.</text>
</comment>
<comment type="catalytic activity">
    <reaction evidence="9">
        <text>adenosine + phosphate = alpha-D-ribose 1-phosphate + adenine</text>
        <dbReference type="Rhea" id="RHEA:27642"/>
        <dbReference type="ChEBI" id="CHEBI:16335"/>
        <dbReference type="ChEBI" id="CHEBI:16708"/>
        <dbReference type="ChEBI" id="CHEBI:43474"/>
        <dbReference type="ChEBI" id="CHEBI:57720"/>
        <dbReference type="EC" id="2.4.2.1"/>
    </reaction>
    <physiologicalReaction direction="left-to-right" evidence="9">
        <dbReference type="Rhea" id="RHEA:27643"/>
    </physiologicalReaction>
</comment>
<protein>
    <recommendedName>
        <fullName evidence="11">Purine nucleoside phosphorylase</fullName>
    </recommendedName>
</protein>
<dbReference type="CDD" id="cd16833">
    <property type="entry name" value="YfiH"/>
    <property type="match status" value="1"/>
</dbReference>
<keyword evidence="5" id="KW-0479">Metal-binding</keyword>
<dbReference type="NCBIfam" id="TIGR00726">
    <property type="entry name" value="peptidoglycan editing factor PgeF"/>
    <property type="match status" value="1"/>
</dbReference>
<dbReference type="SUPFAM" id="SSF64438">
    <property type="entry name" value="CNF1/YfiH-like putative cysteine hydrolases"/>
    <property type="match status" value="1"/>
</dbReference>
<sequence>MDLTSTALTVHEEGNLYYLTFPSFDRTGLVRHCFSTRRGGISQGYFASMNLGFGRGDHETCVLENYRRICYVVGIYAGDLVFSDQVHGDRILYVDQQDRGKGIVQPVEMEEVDGLITDRSQVALVTLYADCVPLYFLDPTKKVIGLAHSGWRGTVQEIGRKMVERFVGDFHSDPQDILAGIGPSIGPCCFEVGPEVVETFAQTFPAWIDDVVRMPAGKGKAHIDLWETNRKILERAGLLPDHITVTDICTTHRPEYFHSHRRSGGNRGSQAAILELR</sequence>
<evidence type="ECO:0000256" key="10">
    <source>
        <dbReference type="ARBA" id="ARBA00049893"/>
    </source>
</evidence>
<name>A0A926DWW3_9FIRM</name>
<keyword evidence="7" id="KW-0862">Zinc</keyword>
<dbReference type="InterPro" id="IPR003730">
    <property type="entry name" value="Cu_polyphenol_OxRdtase"/>
</dbReference>
<gene>
    <name evidence="12" type="primary">pgeF</name>
    <name evidence="12" type="ORF">H8730_15345</name>
</gene>
<dbReference type="Gene3D" id="3.60.140.10">
    <property type="entry name" value="CNF1/YfiH-like putative cysteine hydrolases"/>
    <property type="match status" value="1"/>
</dbReference>